<dbReference type="PROSITE" id="PS51184">
    <property type="entry name" value="JMJC"/>
    <property type="match status" value="1"/>
</dbReference>
<dbReference type="GO" id="GO:0010468">
    <property type="term" value="P:regulation of gene expression"/>
    <property type="evidence" value="ECO:0007669"/>
    <property type="project" value="TreeGrafter"/>
</dbReference>
<evidence type="ECO:0000259" key="5">
    <source>
        <dbReference type="PROSITE" id="PS51183"/>
    </source>
</evidence>
<dbReference type="Pfam" id="PF02928">
    <property type="entry name" value="zf-C5HC2"/>
    <property type="match status" value="1"/>
</dbReference>
<dbReference type="GO" id="GO:0000785">
    <property type="term" value="C:chromatin"/>
    <property type="evidence" value="ECO:0007669"/>
    <property type="project" value="TreeGrafter"/>
</dbReference>
<name>A0A7S0KHE5_9CHLO</name>
<organism evidence="9">
    <name type="scientific">Ostreococcus mediterraneus</name>
    <dbReference type="NCBI Taxonomy" id="1486918"/>
    <lineage>
        <taxon>Eukaryota</taxon>
        <taxon>Viridiplantae</taxon>
        <taxon>Chlorophyta</taxon>
        <taxon>Mamiellophyceae</taxon>
        <taxon>Mamiellales</taxon>
        <taxon>Bathycoccaceae</taxon>
        <taxon>Ostreococcus</taxon>
    </lineage>
</organism>
<evidence type="ECO:0000256" key="1">
    <source>
        <dbReference type="ARBA" id="ARBA00022723"/>
    </source>
</evidence>
<dbReference type="Pfam" id="PF02375">
    <property type="entry name" value="JmjN"/>
    <property type="match status" value="1"/>
</dbReference>
<dbReference type="PANTHER" id="PTHR10694:SF33">
    <property type="entry name" value="LYSINE-SPECIFIC DEMETHYLASE 5"/>
    <property type="match status" value="1"/>
</dbReference>
<feature type="region of interest" description="Disordered" evidence="3">
    <location>
        <begin position="470"/>
        <end position="505"/>
    </location>
</feature>
<dbReference type="Pfam" id="PF02373">
    <property type="entry name" value="JmjC"/>
    <property type="match status" value="1"/>
</dbReference>
<dbReference type="SUPFAM" id="SSF51197">
    <property type="entry name" value="Clavaminate synthase-like"/>
    <property type="match status" value="1"/>
</dbReference>
<dbReference type="InterPro" id="IPR017930">
    <property type="entry name" value="Myb_dom"/>
</dbReference>
<evidence type="ECO:0000259" key="7">
    <source>
        <dbReference type="PROSITE" id="PS51293"/>
    </source>
</evidence>
<feature type="domain" description="HTH myb-type" evidence="8">
    <location>
        <begin position="617"/>
        <end position="665"/>
    </location>
</feature>
<dbReference type="InterPro" id="IPR004198">
    <property type="entry name" value="Znf_C5HC2"/>
</dbReference>
<dbReference type="InterPro" id="IPR009057">
    <property type="entry name" value="Homeodomain-like_sf"/>
</dbReference>
<dbReference type="InterPro" id="IPR017884">
    <property type="entry name" value="SANT_dom"/>
</dbReference>
<keyword evidence="2" id="KW-0408">Iron</keyword>
<feature type="domain" description="SANT" evidence="7">
    <location>
        <begin position="614"/>
        <end position="653"/>
    </location>
</feature>
<dbReference type="SMART" id="SM00717">
    <property type="entry name" value="SANT"/>
    <property type="match status" value="2"/>
</dbReference>
<reference evidence="9" key="1">
    <citation type="submission" date="2021-01" db="EMBL/GenBank/DDBJ databases">
        <authorList>
            <person name="Corre E."/>
            <person name="Pelletier E."/>
            <person name="Niang G."/>
            <person name="Scheremetjew M."/>
            <person name="Finn R."/>
            <person name="Kale V."/>
            <person name="Holt S."/>
            <person name="Cochrane G."/>
            <person name="Meng A."/>
            <person name="Brown T."/>
            <person name="Cohen L."/>
        </authorList>
    </citation>
    <scope>NUCLEOTIDE SEQUENCE</scope>
    <source>
        <strain evidence="9">Clade-D-RCC2572</strain>
    </source>
</reference>
<dbReference type="PROSITE" id="PS51294">
    <property type="entry name" value="HTH_MYB"/>
    <property type="match status" value="1"/>
</dbReference>
<dbReference type="GO" id="GO:0046872">
    <property type="term" value="F:metal ion binding"/>
    <property type="evidence" value="ECO:0007669"/>
    <property type="project" value="UniProtKB-KW"/>
</dbReference>
<evidence type="ECO:0000259" key="6">
    <source>
        <dbReference type="PROSITE" id="PS51184"/>
    </source>
</evidence>
<dbReference type="Gene3D" id="2.60.120.650">
    <property type="entry name" value="Cupin"/>
    <property type="match status" value="1"/>
</dbReference>
<gene>
    <name evidence="9" type="ORF">OMED0929_LOCUS3349</name>
</gene>
<feature type="domain" description="Myb-like" evidence="4">
    <location>
        <begin position="611"/>
        <end position="661"/>
    </location>
</feature>
<dbReference type="EMBL" id="HBEW01003995">
    <property type="protein sequence ID" value="CAD8581467.1"/>
    <property type="molecule type" value="Transcribed_RNA"/>
</dbReference>
<sequence>MTANAHRTIDAALDDAPVFYPTAEEFSDPMVYLSSIEPKVRRYGICKIVPPPGCAPAFNEDAWGRDTERFDTKQQHIDALKEGRTFKFGKEYTKAEYTTAAIEFDKQFSSLAGAGSEAMERRFWDVVETQSEKIAVDYGNDLDVNVFGSMFAATSDGLRHPWDLGHLFAHPLNLLRVIEHEIAGVTKPWLYLGMRFATFCWHVEDHFLCSLNYLHRGASKTWYGIPGVDAEAFENCARATVPHLFKDAPDILHQIITMVPPGVLVQHGIKVSRLVQNEGEFVVTFPRAYHAGFSHGFNVAEAVNFGHIGWLNFGQKAVDVYSKGAFKRNAVFAHQRLIVDASESFARAYDIARASLQSKSIGALTSALRKEMERMLSDEQYFRASLVRRGLQLKEVKPHADNDDVCCVRCKAIPFLSVVRCRCLPTAVRCLSHAMDACSCEPEHRCLEIRASVHQLSNIILRLSHASARGANHQGTRETATTPLSRTPAHGKDAESIKSEHAPLGTPWTDEELMQLVKGIKIHNINLKSQRESRAIMVISIAAMIPTRTQTQVQSKLKKFEGQVRRMTAERRAQLGIEFTPNHADPRVLESKRAWEKRAVNTGAGEVKRQKTQGATGAWTDEEMKTLVKARMDHGKNWARIAAELQTRTLEQVARKCNNLRRDLIAMDPARRPSYVMPHLEEYFVALERRDRHE</sequence>
<dbReference type="SUPFAM" id="SSF46689">
    <property type="entry name" value="Homeodomain-like"/>
    <property type="match status" value="1"/>
</dbReference>
<feature type="compositionally biased region" description="Polar residues" evidence="3">
    <location>
        <begin position="473"/>
        <end position="485"/>
    </location>
</feature>
<proteinExistence type="predicted"/>
<accession>A0A7S0KHE5</accession>
<feature type="domain" description="JmjC" evidence="6">
    <location>
        <begin position="159"/>
        <end position="322"/>
    </location>
</feature>
<dbReference type="InterPro" id="IPR001005">
    <property type="entry name" value="SANT/Myb"/>
</dbReference>
<protein>
    <submittedName>
        <fullName evidence="9">Uncharacterized protein</fullName>
    </submittedName>
</protein>
<evidence type="ECO:0000259" key="8">
    <source>
        <dbReference type="PROSITE" id="PS51294"/>
    </source>
</evidence>
<dbReference type="SMART" id="SM00558">
    <property type="entry name" value="JmjC"/>
    <property type="match status" value="1"/>
</dbReference>
<dbReference type="Gene3D" id="1.10.10.60">
    <property type="entry name" value="Homeodomain-like"/>
    <property type="match status" value="1"/>
</dbReference>
<feature type="compositionally biased region" description="Basic and acidic residues" evidence="3">
    <location>
        <begin position="490"/>
        <end position="501"/>
    </location>
</feature>
<dbReference type="InterPro" id="IPR003349">
    <property type="entry name" value="JmjN"/>
</dbReference>
<dbReference type="GO" id="GO:0141052">
    <property type="term" value="F:histone H3 demethylase activity"/>
    <property type="evidence" value="ECO:0007669"/>
    <property type="project" value="UniProtKB-ARBA"/>
</dbReference>
<keyword evidence="1" id="KW-0479">Metal-binding</keyword>
<dbReference type="Pfam" id="PF00249">
    <property type="entry name" value="Myb_DNA-binding"/>
    <property type="match status" value="1"/>
</dbReference>
<dbReference type="CDD" id="cd00167">
    <property type="entry name" value="SANT"/>
    <property type="match status" value="2"/>
</dbReference>
<dbReference type="PROSITE" id="PS50090">
    <property type="entry name" value="MYB_LIKE"/>
    <property type="match status" value="1"/>
</dbReference>
<dbReference type="PROSITE" id="PS51183">
    <property type="entry name" value="JMJN"/>
    <property type="match status" value="1"/>
</dbReference>
<feature type="domain" description="JmjN" evidence="5">
    <location>
        <begin position="16"/>
        <end position="57"/>
    </location>
</feature>
<evidence type="ECO:0000259" key="4">
    <source>
        <dbReference type="PROSITE" id="PS50090"/>
    </source>
</evidence>
<evidence type="ECO:0000313" key="9">
    <source>
        <dbReference type="EMBL" id="CAD8581467.1"/>
    </source>
</evidence>
<dbReference type="PROSITE" id="PS51293">
    <property type="entry name" value="SANT"/>
    <property type="match status" value="1"/>
</dbReference>
<evidence type="ECO:0000256" key="2">
    <source>
        <dbReference type="ARBA" id="ARBA00023004"/>
    </source>
</evidence>
<dbReference type="PANTHER" id="PTHR10694">
    <property type="entry name" value="LYSINE-SPECIFIC DEMETHYLASE"/>
    <property type="match status" value="1"/>
</dbReference>
<evidence type="ECO:0000256" key="3">
    <source>
        <dbReference type="SAM" id="MobiDB-lite"/>
    </source>
</evidence>
<dbReference type="SMART" id="SM00545">
    <property type="entry name" value="JmjN"/>
    <property type="match status" value="1"/>
</dbReference>
<dbReference type="GO" id="GO:0005634">
    <property type="term" value="C:nucleus"/>
    <property type="evidence" value="ECO:0007669"/>
    <property type="project" value="TreeGrafter"/>
</dbReference>
<dbReference type="InterPro" id="IPR003347">
    <property type="entry name" value="JmjC_dom"/>
</dbReference>
<dbReference type="AlphaFoldDB" id="A0A7S0KHE5"/>